<dbReference type="PATRIC" id="fig|1029756.8.peg.3227"/>
<name>V5SK93_9HYPH</name>
<proteinExistence type="predicted"/>
<gene>
    <name evidence="2" type="ORF">W911_15485</name>
</gene>
<evidence type="ECO:0000313" key="3">
    <source>
        <dbReference type="Proteomes" id="UP000018542"/>
    </source>
</evidence>
<sequence>MGGSLKRAFAAAALALGLMVHGVSATAAERICEAPMPSGSSVGTTEADARVGAITSWRMKTMKKYGPRHADWGLAAEKVTKCAPRSNGGFECATTARPCTIRDSDGNTEI</sequence>
<dbReference type="RefSeq" id="WP_023788400.1">
    <property type="nucleotide sequence ID" value="NC_022997.1"/>
</dbReference>
<feature type="signal peptide" evidence="1">
    <location>
        <begin position="1"/>
        <end position="27"/>
    </location>
</feature>
<feature type="chain" id="PRO_5004740800" evidence="1">
    <location>
        <begin position="28"/>
        <end position="110"/>
    </location>
</feature>
<accession>V5SK93</accession>
<keyword evidence="1" id="KW-0732">Signal</keyword>
<organism evidence="2 3">
    <name type="scientific">Hyphomicrobium nitrativorans NL23</name>
    <dbReference type="NCBI Taxonomy" id="1029756"/>
    <lineage>
        <taxon>Bacteria</taxon>
        <taxon>Pseudomonadati</taxon>
        <taxon>Pseudomonadota</taxon>
        <taxon>Alphaproteobacteria</taxon>
        <taxon>Hyphomicrobiales</taxon>
        <taxon>Hyphomicrobiaceae</taxon>
        <taxon>Hyphomicrobium</taxon>
    </lineage>
</organism>
<reference evidence="2 3" key="1">
    <citation type="journal article" date="2014" name="Genome Announc.">
        <title>Complete Genome Sequence of Hyphomicrobium nitrativorans Strain NL23, a Denitrifying Bacterium Isolated from Biofilm of a Methanol-Fed Denitrification System Treating Seawater at the Montreal Biodome.</title>
        <authorList>
            <person name="Martineau C."/>
            <person name="Villeneuve C."/>
            <person name="Mauffrey F."/>
            <person name="Villemur R."/>
        </authorList>
    </citation>
    <scope>NUCLEOTIDE SEQUENCE [LARGE SCALE GENOMIC DNA]</scope>
    <source>
        <strain evidence="2">NL23</strain>
    </source>
</reference>
<dbReference type="STRING" id="1029756.W911_15485"/>
<dbReference type="HOGENOM" id="CLU_2167514_0_0_5"/>
<evidence type="ECO:0000256" key="1">
    <source>
        <dbReference type="SAM" id="SignalP"/>
    </source>
</evidence>
<keyword evidence="3" id="KW-1185">Reference proteome</keyword>
<dbReference type="Proteomes" id="UP000018542">
    <property type="component" value="Chromosome"/>
</dbReference>
<dbReference type="AlphaFoldDB" id="V5SK93"/>
<dbReference type="OrthoDB" id="7933900at2"/>
<evidence type="ECO:0000313" key="2">
    <source>
        <dbReference type="EMBL" id="AHB50384.1"/>
    </source>
</evidence>
<protein>
    <submittedName>
        <fullName evidence="2">Uncharacterized protein</fullName>
    </submittedName>
</protein>
<dbReference type="KEGG" id="hni:W911_15485"/>
<dbReference type="EMBL" id="CP006912">
    <property type="protein sequence ID" value="AHB50384.1"/>
    <property type="molecule type" value="Genomic_DNA"/>
</dbReference>